<gene>
    <name evidence="1" type="ORF">S03H2_65817</name>
</gene>
<dbReference type="EMBL" id="BARU01042908">
    <property type="protein sequence ID" value="GAH76771.1"/>
    <property type="molecule type" value="Genomic_DNA"/>
</dbReference>
<sequence>MEPFGICRFCDIVLGEYQYNEIDEPFASNDAFFAIASIGPLVEGWTLIVSKSHQLSMREAYDRPMLADFLGSVLPPLIRQYGSLIARIP</sequence>
<reference evidence="1" key="1">
    <citation type="journal article" date="2014" name="Front. Microbiol.">
        <title>High frequency of phylogenetically diverse reductive dehalogenase-homologous genes in deep subseafloor sedimentary metagenomes.</title>
        <authorList>
            <person name="Kawai M."/>
            <person name="Futagami T."/>
            <person name="Toyoda A."/>
            <person name="Takaki Y."/>
            <person name="Nishi S."/>
            <person name="Hori S."/>
            <person name="Arai W."/>
            <person name="Tsubouchi T."/>
            <person name="Morono Y."/>
            <person name="Uchiyama I."/>
            <person name="Ito T."/>
            <person name="Fujiyama A."/>
            <person name="Inagaki F."/>
            <person name="Takami H."/>
        </authorList>
    </citation>
    <scope>NUCLEOTIDE SEQUENCE</scope>
    <source>
        <strain evidence="1">Expedition CK06-06</strain>
    </source>
</reference>
<organism evidence="1">
    <name type="scientific">marine sediment metagenome</name>
    <dbReference type="NCBI Taxonomy" id="412755"/>
    <lineage>
        <taxon>unclassified sequences</taxon>
        <taxon>metagenomes</taxon>
        <taxon>ecological metagenomes</taxon>
    </lineage>
</organism>
<proteinExistence type="predicted"/>
<comment type="caution">
    <text evidence="1">The sequence shown here is derived from an EMBL/GenBank/DDBJ whole genome shotgun (WGS) entry which is preliminary data.</text>
</comment>
<dbReference type="Gene3D" id="3.30.428.10">
    <property type="entry name" value="HIT-like"/>
    <property type="match status" value="1"/>
</dbReference>
<name>X1I2Y1_9ZZZZ</name>
<protein>
    <submittedName>
        <fullName evidence="1">Uncharacterized protein</fullName>
    </submittedName>
</protein>
<evidence type="ECO:0000313" key="1">
    <source>
        <dbReference type="EMBL" id="GAH76771.1"/>
    </source>
</evidence>
<dbReference type="SUPFAM" id="SSF54197">
    <property type="entry name" value="HIT-like"/>
    <property type="match status" value="1"/>
</dbReference>
<dbReference type="InterPro" id="IPR036265">
    <property type="entry name" value="HIT-like_sf"/>
</dbReference>
<accession>X1I2Y1</accession>
<dbReference type="AlphaFoldDB" id="X1I2Y1"/>